<dbReference type="RefSeq" id="WP_242371938.1">
    <property type="nucleotide sequence ID" value="NZ_JAKRKC020000001.1"/>
</dbReference>
<feature type="region of interest" description="Disordered" evidence="1">
    <location>
        <begin position="223"/>
        <end position="242"/>
    </location>
</feature>
<evidence type="ECO:0000313" key="2">
    <source>
        <dbReference type="EMBL" id="MCK2213644.1"/>
    </source>
</evidence>
<organism evidence="2 3">
    <name type="scientific">Actinomadura luzonensis</name>
    <dbReference type="NCBI Taxonomy" id="2805427"/>
    <lineage>
        <taxon>Bacteria</taxon>
        <taxon>Bacillati</taxon>
        <taxon>Actinomycetota</taxon>
        <taxon>Actinomycetes</taxon>
        <taxon>Streptosporangiales</taxon>
        <taxon>Thermomonosporaceae</taxon>
        <taxon>Actinomadura</taxon>
    </lineage>
</organism>
<dbReference type="EMBL" id="JAKRKC020000001">
    <property type="protein sequence ID" value="MCK2213644.1"/>
    <property type="molecule type" value="Genomic_DNA"/>
</dbReference>
<evidence type="ECO:0000313" key="3">
    <source>
        <dbReference type="Proteomes" id="UP001317259"/>
    </source>
</evidence>
<reference evidence="2 3" key="1">
    <citation type="submission" date="2022-04" db="EMBL/GenBank/DDBJ databases">
        <title>Genome draft of Actinomadura sp. ATCC 31491.</title>
        <authorList>
            <person name="Shi X."/>
            <person name="Du Y."/>
        </authorList>
    </citation>
    <scope>NUCLEOTIDE SEQUENCE [LARGE SCALE GENOMIC DNA]</scope>
    <source>
        <strain evidence="2 3">ATCC 31491</strain>
    </source>
</reference>
<comment type="caution">
    <text evidence="2">The sequence shown here is derived from an EMBL/GenBank/DDBJ whole genome shotgun (WGS) entry which is preliminary data.</text>
</comment>
<accession>A0ABT0FN20</accession>
<proteinExistence type="predicted"/>
<evidence type="ECO:0008006" key="4">
    <source>
        <dbReference type="Google" id="ProtNLM"/>
    </source>
</evidence>
<dbReference type="InterPro" id="IPR027417">
    <property type="entry name" value="P-loop_NTPase"/>
</dbReference>
<evidence type="ECO:0000256" key="1">
    <source>
        <dbReference type="SAM" id="MobiDB-lite"/>
    </source>
</evidence>
<keyword evidence="3" id="KW-1185">Reference proteome</keyword>
<dbReference type="CDD" id="cd02019">
    <property type="entry name" value="NK"/>
    <property type="match status" value="1"/>
</dbReference>
<dbReference type="Gene3D" id="3.40.50.300">
    <property type="entry name" value="P-loop containing nucleotide triphosphate hydrolases"/>
    <property type="match status" value="1"/>
</dbReference>
<sequence length="242" mass="27141">MLDESPYRPAELRERLRHVYWLGGGSGAGKSTIARRLAARHGLTVYATDDVMPDHARRLTPEDAPQLSRFKDMDMDERWLNRSPRAMLDTFHWYRGEGFALIVSDLLRLPPGRGVLAEGFRLLPHLVRPLLADPARAVWLLPTPAFRRAAFERRGWDIPRRTSDPPRARDNLLERDRLFTDRLAAETRRLGLPAVGVDATLGEDELTDHVAGLMGLRPACGQVTARDVSPPRGASTEAADLD</sequence>
<dbReference type="Proteomes" id="UP001317259">
    <property type="component" value="Unassembled WGS sequence"/>
</dbReference>
<name>A0ABT0FN20_9ACTN</name>
<gene>
    <name evidence="2" type="ORF">MF672_007550</name>
</gene>
<protein>
    <recommendedName>
        <fullName evidence="4">AAA family ATPase</fullName>
    </recommendedName>
</protein>
<dbReference type="SUPFAM" id="SSF52540">
    <property type="entry name" value="P-loop containing nucleoside triphosphate hydrolases"/>
    <property type="match status" value="1"/>
</dbReference>